<dbReference type="AlphaFoldDB" id="A0A8S9YAZ7"/>
<keyword evidence="2" id="KW-1185">Reference proteome</keyword>
<gene>
    <name evidence="1" type="ORF">GE061_001685</name>
</gene>
<dbReference type="EMBL" id="WIXP02000001">
    <property type="protein sequence ID" value="KAF6217331.1"/>
    <property type="molecule type" value="Genomic_DNA"/>
</dbReference>
<name>A0A8S9YAZ7_APOLU</name>
<organism evidence="1 2">
    <name type="scientific">Apolygus lucorum</name>
    <name type="common">Small green plant bug</name>
    <name type="synonym">Lygocoris lucorum</name>
    <dbReference type="NCBI Taxonomy" id="248454"/>
    <lineage>
        <taxon>Eukaryota</taxon>
        <taxon>Metazoa</taxon>
        <taxon>Ecdysozoa</taxon>
        <taxon>Arthropoda</taxon>
        <taxon>Hexapoda</taxon>
        <taxon>Insecta</taxon>
        <taxon>Pterygota</taxon>
        <taxon>Neoptera</taxon>
        <taxon>Paraneoptera</taxon>
        <taxon>Hemiptera</taxon>
        <taxon>Heteroptera</taxon>
        <taxon>Panheteroptera</taxon>
        <taxon>Cimicomorpha</taxon>
        <taxon>Miridae</taxon>
        <taxon>Mirini</taxon>
        <taxon>Apolygus</taxon>
    </lineage>
</organism>
<dbReference type="OrthoDB" id="445936at2759"/>
<comment type="caution">
    <text evidence="1">The sequence shown here is derived from an EMBL/GenBank/DDBJ whole genome shotgun (WGS) entry which is preliminary data.</text>
</comment>
<reference evidence="1" key="1">
    <citation type="journal article" date="2021" name="Mol. Ecol. Resour.">
        <title>Apolygus lucorum genome provides insights into omnivorousness and mesophyll feeding.</title>
        <authorList>
            <person name="Liu Y."/>
            <person name="Liu H."/>
            <person name="Wang H."/>
            <person name="Huang T."/>
            <person name="Liu B."/>
            <person name="Yang B."/>
            <person name="Yin L."/>
            <person name="Li B."/>
            <person name="Zhang Y."/>
            <person name="Zhang S."/>
            <person name="Jiang F."/>
            <person name="Zhang X."/>
            <person name="Ren Y."/>
            <person name="Wang B."/>
            <person name="Wang S."/>
            <person name="Lu Y."/>
            <person name="Wu K."/>
            <person name="Fan W."/>
            <person name="Wang G."/>
        </authorList>
    </citation>
    <scope>NUCLEOTIDE SEQUENCE</scope>
    <source>
        <strain evidence="1">12Hb</strain>
    </source>
</reference>
<evidence type="ECO:0000313" key="2">
    <source>
        <dbReference type="Proteomes" id="UP000466442"/>
    </source>
</evidence>
<protein>
    <submittedName>
        <fullName evidence="1">Uncharacterized protein</fullName>
    </submittedName>
</protein>
<accession>A0A8S9YAZ7</accession>
<dbReference type="SUPFAM" id="SSF101690">
    <property type="entry name" value="PAZ domain"/>
    <property type="match status" value="1"/>
</dbReference>
<sequence>MKGQSVILQANYFQFNTKTDLILFQYRVDFNPDEDGTSARKDVLSRIKDDFGMKGQSVILQANYFQFNTKTDLILFQYRVDFNPDEDGTSARKDVLSRIKDDFDMKGQSVVLQANYFQFNTKTDMILYQYKVDFNPDIDATFVRKDVLSRIKDDFGQYLFDDMKGQSVVLQANYFQFNTKTDMILYQYKVDFNPDIDATSVKKDVLSRIKEDFGQYLFDGTVLITTTKLRQERF</sequence>
<proteinExistence type="predicted"/>
<dbReference type="Pfam" id="PF23278">
    <property type="entry name" value="Piwi_N"/>
    <property type="match status" value="2"/>
</dbReference>
<evidence type="ECO:0000313" key="1">
    <source>
        <dbReference type="EMBL" id="KAF6217331.1"/>
    </source>
</evidence>
<dbReference type="InterPro" id="IPR036085">
    <property type="entry name" value="PAZ_dom_sf"/>
</dbReference>
<dbReference type="Proteomes" id="UP000466442">
    <property type="component" value="Linkage Group LG1"/>
</dbReference>